<organism evidence="2 3">
    <name type="scientific">Luteimonas soli</name>
    <dbReference type="NCBI Taxonomy" id="1648966"/>
    <lineage>
        <taxon>Bacteria</taxon>
        <taxon>Pseudomonadati</taxon>
        <taxon>Pseudomonadota</taxon>
        <taxon>Gammaproteobacteria</taxon>
        <taxon>Lysobacterales</taxon>
        <taxon>Lysobacteraceae</taxon>
        <taxon>Luteimonas</taxon>
    </lineage>
</organism>
<evidence type="ECO:0000313" key="2">
    <source>
        <dbReference type="EMBL" id="MFC3715517.1"/>
    </source>
</evidence>
<gene>
    <name evidence="2" type="primary">ccoS</name>
    <name evidence="2" type="ORF">ACFONC_05060</name>
</gene>
<dbReference type="PANTHER" id="PTHR41532">
    <property type="entry name" value="FIXS PROTEIN"/>
    <property type="match status" value="1"/>
</dbReference>
<proteinExistence type="predicted"/>
<dbReference type="RefSeq" id="WP_386742625.1">
    <property type="nucleotide sequence ID" value="NZ_JBHRYA010000003.1"/>
</dbReference>
<name>A0ABV7XJG7_9GAMM</name>
<reference evidence="3" key="1">
    <citation type="journal article" date="2019" name="Int. J. Syst. Evol. Microbiol.">
        <title>The Global Catalogue of Microorganisms (GCM) 10K type strain sequencing project: providing services to taxonomists for standard genome sequencing and annotation.</title>
        <authorList>
            <consortium name="The Broad Institute Genomics Platform"/>
            <consortium name="The Broad Institute Genome Sequencing Center for Infectious Disease"/>
            <person name="Wu L."/>
            <person name="Ma J."/>
        </authorList>
    </citation>
    <scope>NUCLEOTIDE SEQUENCE [LARGE SCALE GENOMIC DNA]</scope>
    <source>
        <strain evidence="3">KCTC 42441</strain>
    </source>
</reference>
<feature type="region of interest" description="Disordered" evidence="1">
    <location>
        <begin position="37"/>
        <end position="68"/>
    </location>
</feature>
<sequence length="68" mass="7259">MAILLFLIPISLLLLGVAIWAFVWSVRGGQYDDLDTAPLDILRDDPPPQAPSTGDATPNDKAKPGDAD</sequence>
<accession>A0ABV7XJG7</accession>
<dbReference type="Pfam" id="PF03597">
    <property type="entry name" value="FixS"/>
    <property type="match status" value="1"/>
</dbReference>
<evidence type="ECO:0000313" key="3">
    <source>
        <dbReference type="Proteomes" id="UP001595705"/>
    </source>
</evidence>
<evidence type="ECO:0000256" key="1">
    <source>
        <dbReference type="SAM" id="MobiDB-lite"/>
    </source>
</evidence>
<comment type="caution">
    <text evidence="2">The sequence shown here is derived from an EMBL/GenBank/DDBJ whole genome shotgun (WGS) entry which is preliminary data.</text>
</comment>
<feature type="compositionally biased region" description="Basic and acidic residues" evidence="1">
    <location>
        <begin position="58"/>
        <end position="68"/>
    </location>
</feature>
<dbReference type="PANTHER" id="PTHR41532:SF1">
    <property type="entry name" value="FIXS PROTEIN"/>
    <property type="match status" value="1"/>
</dbReference>
<dbReference type="EMBL" id="JBHRYA010000003">
    <property type="protein sequence ID" value="MFC3715517.1"/>
    <property type="molecule type" value="Genomic_DNA"/>
</dbReference>
<keyword evidence="3" id="KW-1185">Reference proteome</keyword>
<dbReference type="NCBIfam" id="TIGR00847">
    <property type="entry name" value="ccoS"/>
    <property type="match status" value="1"/>
</dbReference>
<protein>
    <submittedName>
        <fullName evidence="2">Cbb3-type cytochrome oxidase assembly protein CcoS</fullName>
    </submittedName>
</protein>
<dbReference type="Proteomes" id="UP001595705">
    <property type="component" value="Unassembled WGS sequence"/>
</dbReference>
<dbReference type="InterPro" id="IPR004714">
    <property type="entry name" value="Cyt_oxidase_maturation_cbb3"/>
</dbReference>